<dbReference type="InterPro" id="IPR006578">
    <property type="entry name" value="MADF-dom"/>
</dbReference>
<name>A0ABQ7PWK6_PLUXY</name>
<feature type="domain" description="MADF" evidence="1">
    <location>
        <begin position="11"/>
        <end position="105"/>
    </location>
</feature>
<dbReference type="EMBL" id="JAHIBW010000027">
    <property type="protein sequence ID" value="KAG7296820.1"/>
    <property type="molecule type" value="Genomic_DNA"/>
</dbReference>
<protein>
    <recommendedName>
        <fullName evidence="1">MADF domain-containing protein</fullName>
    </recommendedName>
</protein>
<evidence type="ECO:0000313" key="2">
    <source>
        <dbReference type="EMBL" id="KAG7296820.1"/>
    </source>
</evidence>
<evidence type="ECO:0000313" key="3">
    <source>
        <dbReference type="Proteomes" id="UP000823941"/>
    </source>
</evidence>
<sequence length="119" mass="13941">MVRWGDEKTLQFVQMYRAQACLWDRASPQYRSRGARQRALAAIVAALNRQHFGLTLDSAKMKIKNLRTTYHMEARKARRAPPARPYRPRLPWFYEMDAFLGDVVDVKDEPFPGERTKEA</sequence>
<dbReference type="Pfam" id="PF10545">
    <property type="entry name" value="MADF_DNA_bdg"/>
    <property type="match status" value="1"/>
</dbReference>
<keyword evidence="3" id="KW-1185">Reference proteome</keyword>
<dbReference type="Proteomes" id="UP000823941">
    <property type="component" value="Chromosome 27"/>
</dbReference>
<gene>
    <name evidence="2" type="ORF">JYU34_019676</name>
</gene>
<dbReference type="PROSITE" id="PS51029">
    <property type="entry name" value="MADF"/>
    <property type="match status" value="1"/>
</dbReference>
<accession>A0ABQ7PWK6</accession>
<dbReference type="SMART" id="SM00595">
    <property type="entry name" value="MADF"/>
    <property type="match status" value="1"/>
</dbReference>
<proteinExistence type="predicted"/>
<dbReference type="PANTHER" id="PTHR21505">
    <property type="entry name" value="MADF DOMAIN-CONTAINING PROTEIN-RELATED"/>
    <property type="match status" value="1"/>
</dbReference>
<dbReference type="PANTHER" id="PTHR21505:SF8">
    <property type="entry name" value="DPT-YFP REPRESSOR BY OVEREXPRESSION, ISOFORM D-RELATED"/>
    <property type="match status" value="1"/>
</dbReference>
<comment type="caution">
    <text evidence="2">The sequence shown here is derived from an EMBL/GenBank/DDBJ whole genome shotgun (WGS) entry which is preliminary data.</text>
</comment>
<evidence type="ECO:0000259" key="1">
    <source>
        <dbReference type="PROSITE" id="PS51029"/>
    </source>
</evidence>
<organism evidence="2 3">
    <name type="scientific">Plutella xylostella</name>
    <name type="common">Diamondback moth</name>
    <name type="synonym">Plutella maculipennis</name>
    <dbReference type="NCBI Taxonomy" id="51655"/>
    <lineage>
        <taxon>Eukaryota</taxon>
        <taxon>Metazoa</taxon>
        <taxon>Ecdysozoa</taxon>
        <taxon>Arthropoda</taxon>
        <taxon>Hexapoda</taxon>
        <taxon>Insecta</taxon>
        <taxon>Pterygota</taxon>
        <taxon>Neoptera</taxon>
        <taxon>Endopterygota</taxon>
        <taxon>Lepidoptera</taxon>
        <taxon>Glossata</taxon>
        <taxon>Ditrysia</taxon>
        <taxon>Yponomeutoidea</taxon>
        <taxon>Plutellidae</taxon>
        <taxon>Plutella</taxon>
    </lineage>
</organism>
<reference evidence="2 3" key="1">
    <citation type="submission" date="2021-06" db="EMBL/GenBank/DDBJ databases">
        <title>A haploid diamondback moth (Plutella xylostella L.) genome assembly resolves 31 chromosomes and identifies a diamide resistance mutation.</title>
        <authorList>
            <person name="Ward C.M."/>
            <person name="Perry K.D."/>
            <person name="Baker G."/>
            <person name="Powis K."/>
            <person name="Heckel D.G."/>
            <person name="Baxter S.W."/>
        </authorList>
    </citation>
    <scope>NUCLEOTIDE SEQUENCE [LARGE SCALE GENOMIC DNA]</scope>
    <source>
        <strain evidence="2 3">LV</strain>
        <tissue evidence="2">Single pupa</tissue>
    </source>
</reference>